<dbReference type="Proteomes" id="UP000095672">
    <property type="component" value="Chromosome"/>
</dbReference>
<dbReference type="Gene3D" id="3.40.50.1820">
    <property type="entry name" value="alpha/beta hydrolase"/>
    <property type="match status" value="1"/>
</dbReference>
<dbReference type="GO" id="GO:0016298">
    <property type="term" value="F:lipase activity"/>
    <property type="evidence" value="ECO:0007669"/>
    <property type="project" value="TreeGrafter"/>
</dbReference>
<evidence type="ECO:0000313" key="3">
    <source>
        <dbReference type="Proteomes" id="UP000095672"/>
    </source>
</evidence>
<keyword evidence="3" id="KW-1185">Reference proteome</keyword>
<dbReference type="RefSeq" id="WP_069948412.1">
    <property type="nucleotide sequence ID" value="NZ_CP014143.1"/>
</dbReference>
<dbReference type="GO" id="GO:0016042">
    <property type="term" value="P:lipid catabolic process"/>
    <property type="evidence" value="ECO:0007669"/>
    <property type="project" value="InterPro"/>
</dbReference>
<evidence type="ECO:0000313" key="2">
    <source>
        <dbReference type="EMBL" id="AOS98562.1"/>
    </source>
</evidence>
<feature type="signal peptide" evidence="1">
    <location>
        <begin position="1"/>
        <end position="23"/>
    </location>
</feature>
<dbReference type="Pfam" id="PF01674">
    <property type="entry name" value="Lipase_2"/>
    <property type="match status" value="1"/>
</dbReference>
<dbReference type="InterPro" id="IPR029058">
    <property type="entry name" value="AB_hydrolase_fold"/>
</dbReference>
<dbReference type="PATRIC" id="fig|1769779.3.peg.3179"/>
<dbReference type="InterPro" id="IPR002918">
    <property type="entry name" value="Lipase_EstA/Esterase_EstB"/>
</dbReference>
<dbReference type="SUPFAM" id="SSF53474">
    <property type="entry name" value="alpha/beta-Hydrolases"/>
    <property type="match status" value="1"/>
</dbReference>
<keyword evidence="1" id="KW-0732">Signal</keyword>
<sequence precursor="true">MSYRSLPARAVGFLALFCSWLLAAGSYAACSDNVVLVHGNSGSPGDWDNTVQALNSQGYSSAQIYLPNWGSKSCAACNDHNGSEETPVRNAIQNAIANSCTGKIDVIGHSMGVTLAAQQIVKAGVRDKVDAFVGIAGAYRGLWTCGTYPFNVFNSTCGYYGLSVSSPFLDWLYGKAIASRVYSIKSWSDQIVCATGVCTVGGVHSSQIAGERASYTYPYGHFGLQSYTYDRQVSLIR</sequence>
<dbReference type="PANTHER" id="PTHR32015:SF1">
    <property type="entry name" value="LIPASE"/>
    <property type="match status" value="1"/>
</dbReference>
<accession>A0A1C9WBN4</accession>
<dbReference type="AlphaFoldDB" id="A0A1C9WBN4"/>
<dbReference type="EMBL" id="CP014143">
    <property type="protein sequence ID" value="AOS98562.1"/>
    <property type="molecule type" value="Genomic_DNA"/>
</dbReference>
<reference evidence="3" key="1">
    <citation type="submission" date="2016-01" db="EMBL/GenBank/DDBJ databases">
        <title>Complete genome sequence of Microbulbifer sp. CCB-MM1, a halophile isolated from Matang Mangrove Forest, Perak.</title>
        <authorList>
            <person name="Moh T.H."/>
            <person name="Dinesh B."/>
            <person name="Lau N.-S."/>
            <person name="Go F."/>
            <person name="Alexander Chong S.-C."/>
        </authorList>
    </citation>
    <scope>NUCLEOTIDE SEQUENCE [LARGE SCALE GENOMIC DNA]</scope>
    <source>
        <strain evidence="3">CCB-MM1</strain>
    </source>
</reference>
<organism evidence="2 3">
    <name type="scientific">Microbulbifer aggregans</name>
    <dbReference type="NCBI Taxonomy" id="1769779"/>
    <lineage>
        <taxon>Bacteria</taxon>
        <taxon>Pseudomonadati</taxon>
        <taxon>Pseudomonadota</taxon>
        <taxon>Gammaproteobacteria</taxon>
        <taxon>Cellvibrionales</taxon>
        <taxon>Microbulbiferaceae</taxon>
        <taxon>Microbulbifer</taxon>
    </lineage>
</organism>
<gene>
    <name evidence="2" type="ORF">AUP74_03196</name>
</gene>
<proteinExistence type="predicted"/>
<dbReference type="KEGG" id="micc:AUP74_03196"/>
<dbReference type="STRING" id="1769779.AUP74_03196"/>
<evidence type="ECO:0000256" key="1">
    <source>
        <dbReference type="SAM" id="SignalP"/>
    </source>
</evidence>
<dbReference type="OrthoDB" id="6033466at2"/>
<protein>
    <submittedName>
        <fullName evidence="2">2-succinyl-6-hydroxy-2, 4-cyclohexadiene-1-carboxylate synthase</fullName>
    </submittedName>
</protein>
<name>A0A1C9WBN4_9GAMM</name>
<feature type="chain" id="PRO_5008895678" evidence="1">
    <location>
        <begin position="24"/>
        <end position="237"/>
    </location>
</feature>
<dbReference type="PANTHER" id="PTHR32015">
    <property type="entry name" value="FASTING INDUCED LIPASE"/>
    <property type="match status" value="1"/>
</dbReference>